<dbReference type="NCBIfam" id="NF006598">
    <property type="entry name" value="PRK09135.1"/>
    <property type="match status" value="1"/>
</dbReference>
<dbReference type="Pfam" id="PF13561">
    <property type="entry name" value="adh_short_C2"/>
    <property type="match status" value="1"/>
</dbReference>
<comment type="similarity">
    <text evidence="1">Belongs to the short-chain dehydrogenases/reductases (SDR) family.</text>
</comment>
<gene>
    <name evidence="3" type="primary">phaB_1</name>
    <name evidence="3" type="ORF">Lbru_0188</name>
</gene>
<dbReference type="PRINTS" id="PR00080">
    <property type="entry name" value="SDRFAMILY"/>
</dbReference>
<evidence type="ECO:0000313" key="4">
    <source>
        <dbReference type="Proteomes" id="UP000054742"/>
    </source>
</evidence>
<dbReference type="Proteomes" id="UP000054742">
    <property type="component" value="Unassembled WGS sequence"/>
</dbReference>
<dbReference type="InterPro" id="IPR002347">
    <property type="entry name" value="SDR_fam"/>
</dbReference>
<dbReference type="PANTHER" id="PTHR43639:SF1">
    <property type="entry name" value="SHORT-CHAIN DEHYDROGENASE_REDUCTASE FAMILY PROTEIN"/>
    <property type="match status" value="1"/>
</dbReference>
<dbReference type="EMBL" id="LNXV01000003">
    <property type="protein sequence ID" value="KTC86959.1"/>
    <property type="molecule type" value="Genomic_DNA"/>
</dbReference>
<protein>
    <submittedName>
        <fullName evidence="3">Pteridine reductase</fullName>
    </submittedName>
</protein>
<dbReference type="STRING" id="29422.Lbru_0188"/>
<proteinExistence type="inferred from homology"/>
<reference evidence="3 4" key="1">
    <citation type="submission" date="2015-11" db="EMBL/GenBank/DDBJ databases">
        <title>Genomic analysis of 38 Legionella species identifies large and diverse effector repertoires.</title>
        <authorList>
            <person name="Burstein D."/>
            <person name="Amaro F."/>
            <person name="Zusman T."/>
            <person name="Lifshitz Z."/>
            <person name="Cohen O."/>
            <person name="Gilbert J.A."/>
            <person name="Pupko T."/>
            <person name="Shuman H.A."/>
            <person name="Segal G."/>
        </authorList>
    </citation>
    <scope>NUCLEOTIDE SEQUENCE [LARGE SCALE GENOMIC DNA]</scope>
    <source>
        <strain evidence="3 4">ATCC 43878</strain>
    </source>
</reference>
<dbReference type="GO" id="GO:0016491">
    <property type="term" value="F:oxidoreductase activity"/>
    <property type="evidence" value="ECO:0007669"/>
    <property type="project" value="UniProtKB-KW"/>
</dbReference>
<keyword evidence="4" id="KW-1185">Reference proteome</keyword>
<dbReference type="Gene3D" id="3.40.50.720">
    <property type="entry name" value="NAD(P)-binding Rossmann-like Domain"/>
    <property type="match status" value="1"/>
</dbReference>
<name>A0A0W0SUA3_9GAMM</name>
<dbReference type="OrthoDB" id="9793499at2"/>
<comment type="caution">
    <text evidence="3">The sequence shown here is derived from an EMBL/GenBank/DDBJ whole genome shotgun (WGS) entry which is preliminary data.</text>
</comment>
<dbReference type="SUPFAM" id="SSF51735">
    <property type="entry name" value="NAD(P)-binding Rossmann-fold domains"/>
    <property type="match status" value="1"/>
</dbReference>
<organism evidence="3 4">
    <name type="scientific">Legionella brunensis</name>
    <dbReference type="NCBI Taxonomy" id="29422"/>
    <lineage>
        <taxon>Bacteria</taxon>
        <taxon>Pseudomonadati</taxon>
        <taxon>Pseudomonadota</taxon>
        <taxon>Gammaproteobacteria</taxon>
        <taxon>Legionellales</taxon>
        <taxon>Legionellaceae</taxon>
        <taxon>Legionella</taxon>
    </lineage>
</organism>
<evidence type="ECO:0000256" key="1">
    <source>
        <dbReference type="ARBA" id="ARBA00006484"/>
    </source>
</evidence>
<keyword evidence="2" id="KW-0560">Oxidoreductase</keyword>
<dbReference type="RefSeq" id="WP_058440302.1">
    <property type="nucleotide sequence ID" value="NZ_CAAAHU010000001.1"/>
</dbReference>
<dbReference type="PANTHER" id="PTHR43639">
    <property type="entry name" value="OXIDOREDUCTASE, SHORT-CHAIN DEHYDROGENASE/REDUCTASE FAMILY (AFU_ORTHOLOGUE AFUA_5G02870)"/>
    <property type="match status" value="1"/>
</dbReference>
<accession>A0A0W0SUA3</accession>
<dbReference type="AlphaFoldDB" id="A0A0W0SUA3"/>
<evidence type="ECO:0000256" key="2">
    <source>
        <dbReference type="ARBA" id="ARBA00023002"/>
    </source>
</evidence>
<dbReference type="PRINTS" id="PR00081">
    <property type="entry name" value="GDHRDH"/>
</dbReference>
<sequence>MNQANKQAEKVALVTGAARRIGAAIVNQLHQANFKVVIHCHQSFMDAEVLAKTLNAQRRGSVHIVRQDLTRPEAANEIISATLNWAQQLDLLVNNASIFTRTDLRMIDEAAWDALFNINVKLPFFLSLAARPYLAMQQGAIINLVDIHAEKPLKEYSAYCQTKAALVMQTKSLAREFAPAIRVNAIAPGAIVWPEHDNTLNSEIQQKIIAKTPLKRHGNPGFIAQAVLALVQNPFITGQILNVDGGRSIL</sequence>
<evidence type="ECO:0000313" key="3">
    <source>
        <dbReference type="EMBL" id="KTC86959.1"/>
    </source>
</evidence>
<dbReference type="InterPro" id="IPR036291">
    <property type="entry name" value="NAD(P)-bd_dom_sf"/>
</dbReference>
<dbReference type="PATRIC" id="fig|29422.6.peg.194"/>